<evidence type="ECO:0000313" key="1">
    <source>
        <dbReference type="EMBL" id="KAF9471703.1"/>
    </source>
</evidence>
<keyword evidence="2" id="KW-1185">Reference proteome</keyword>
<gene>
    <name evidence="1" type="ORF">BDN70DRAFT_975056</name>
</gene>
<evidence type="ECO:0008006" key="3">
    <source>
        <dbReference type="Google" id="ProtNLM"/>
    </source>
</evidence>
<dbReference type="EMBL" id="MU155637">
    <property type="protein sequence ID" value="KAF9471703.1"/>
    <property type="molecule type" value="Genomic_DNA"/>
</dbReference>
<evidence type="ECO:0000313" key="2">
    <source>
        <dbReference type="Proteomes" id="UP000807469"/>
    </source>
</evidence>
<protein>
    <recommendedName>
        <fullName evidence="3">BTB domain-containing protein</fullName>
    </recommendedName>
</protein>
<dbReference type="Gene3D" id="3.30.710.10">
    <property type="entry name" value="Potassium Channel Kv1.1, Chain A"/>
    <property type="match status" value="1"/>
</dbReference>
<dbReference type="Proteomes" id="UP000807469">
    <property type="component" value="Unassembled WGS sequence"/>
</dbReference>
<reference evidence="1" key="1">
    <citation type="submission" date="2020-11" db="EMBL/GenBank/DDBJ databases">
        <authorList>
            <consortium name="DOE Joint Genome Institute"/>
            <person name="Ahrendt S."/>
            <person name="Riley R."/>
            <person name="Andreopoulos W."/>
            <person name="Labutti K."/>
            <person name="Pangilinan J."/>
            <person name="Ruiz-Duenas F.J."/>
            <person name="Barrasa J.M."/>
            <person name="Sanchez-Garcia M."/>
            <person name="Camarero S."/>
            <person name="Miyauchi S."/>
            <person name="Serrano A."/>
            <person name="Linde D."/>
            <person name="Babiker R."/>
            <person name="Drula E."/>
            <person name="Ayuso-Fernandez I."/>
            <person name="Pacheco R."/>
            <person name="Padilla G."/>
            <person name="Ferreira P."/>
            <person name="Barriuso J."/>
            <person name="Kellner H."/>
            <person name="Castanera R."/>
            <person name="Alfaro M."/>
            <person name="Ramirez L."/>
            <person name="Pisabarro A.G."/>
            <person name="Kuo A."/>
            <person name="Tritt A."/>
            <person name="Lipzen A."/>
            <person name="He G."/>
            <person name="Yan M."/>
            <person name="Ng V."/>
            <person name="Cullen D."/>
            <person name="Martin F."/>
            <person name="Rosso M.-N."/>
            <person name="Henrissat B."/>
            <person name="Hibbett D."/>
            <person name="Martinez A.T."/>
            <person name="Grigoriev I.V."/>
        </authorList>
    </citation>
    <scope>NUCLEOTIDE SEQUENCE</scope>
    <source>
        <strain evidence="1">CIRM-BRFM 674</strain>
    </source>
</reference>
<organism evidence="1 2">
    <name type="scientific">Pholiota conissans</name>
    <dbReference type="NCBI Taxonomy" id="109636"/>
    <lineage>
        <taxon>Eukaryota</taxon>
        <taxon>Fungi</taxon>
        <taxon>Dikarya</taxon>
        <taxon>Basidiomycota</taxon>
        <taxon>Agaricomycotina</taxon>
        <taxon>Agaricomycetes</taxon>
        <taxon>Agaricomycetidae</taxon>
        <taxon>Agaricales</taxon>
        <taxon>Agaricineae</taxon>
        <taxon>Strophariaceae</taxon>
        <taxon>Pholiota</taxon>
    </lineage>
</organism>
<accession>A0A9P5YMK9</accession>
<dbReference type="OrthoDB" id="3184970at2759"/>
<name>A0A9P5YMK9_9AGAR</name>
<dbReference type="InterPro" id="IPR011333">
    <property type="entry name" value="SKP1/BTB/POZ_sf"/>
</dbReference>
<dbReference type="AlphaFoldDB" id="A0A9P5YMK9"/>
<comment type="caution">
    <text evidence="1">The sequence shown here is derived from an EMBL/GenBank/DDBJ whole genome shotgun (WGS) entry which is preliminary data.</text>
</comment>
<sequence length="281" mass="32289">MDASRAFDFPKPESKSVSEQKLSELFCAPNADVVFVSSDDVLFKVHGAYLNLAISMIFAKVFEDTSFGTDPVQLTERADVLEILFRFIELPSPSVLDMEQQLFFEVAEAAEKYVVYGLMNVCFTRMQQIYANFPLEVLNHCAMHGYSKLTDQAAEKALRYPLNKVVLTLKAPALLAQYVMYYTNYRRAGKKIGDKIYWIVSRTNCHIWTRIYGMYYQKVERNPLLFDQIPSVENVRTINDEIVCTDEDDECPCDTNTMHKTLQKECVELRKTIPKFSAVSL</sequence>
<proteinExistence type="predicted"/>